<feature type="transmembrane region" description="Helical" evidence="1">
    <location>
        <begin position="29"/>
        <end position="50"/>
    </location>
</feature>
<evidence type="ECO:0000313" key="2">
    <source>
        <dbReference type="EMBL" id="MUP42471.1"/>
    </source>
</evidence>
<gene>
    <name evidence="2" type="ORF">FLP08_07795</name>
</gene>
<dbReference type="RefSeq" id="WP_156275639.1">
    <property type="nucleotide sequence ID" value="NZ_BAABGI010000001.1"/>
</dbReference>
<sequence length="140" mass="15913">MSDHIEENKQLKSTSQRTQELPELYSKRIILIFSGLFSVIFGAALLLSNLKKLEEKKGTYQVLLFVFIYVAGLVYKLSSIKAGTNFSLPLNLLGGLILNEYFWNRYIGRETEYEKKSWVKPTLISLAISVPAFLALVYLG</sequence>
<protein>
    <submittedName>
        <fullName evidence="2">Uncharacterized protein</fullName>
    </submittedName>
</protein>
<dbReference type="Proteomes" id="UP000460416">
    <property type="component" value="Unassembled WGS sequence"/>
</dbReference>
<feature type="transmembrane region" description="Helical" evidence="1">
    <location>
        <begin position="86"/>
        <end position="103"/>
    </location>
</feature>
<reference evidence="2 3" key="1">
    <citation type="submission" date="2019-07" db="EMBL/GenBank/DDBJ databases">
        <title>Gramella aestuarii sp. nov., isolated from a tidal flat, and emended description of Gramella echinicola.</title>
        <authorList>
            <person name="Liu L."/>
        </authorList>
    </citation>
    <scope>NUCLEOTIDE SEQUENCE [LARGE SCALE GENOMIC DNA]</scope>
    <source>
        <strain evidence="2 3">BS12</strain>
    </source>
</reference>
<accession>A0A7K1LPA8</accession>
<feature type="transmembrane region" description="Helical" evidence="1">
    <location>
        <begin position="62"/>
        <end position="80"/>
    </location>
</feature>
<comment type="caution">
    <text evidence="2">The sequence shown here is derived from an EMBL/GenBank/DDBJ whole genome shotgun (WGS) entry which is preliminary data.</text>
</comment>
<evidence type="ECO:0000313" key="3">
    <source>
        <dbReference type="Proteomes" id="UP000460416"/>
    </source>
</evidence>
<keyword evidence="1" id="KW-0472">Membrane</keyword>
<dbReference type="AlphaFoldDB" id="A0A7K1LPA8"/>
<dbReference type="EMBL" id="VJVW01000002">
    <property type="protein sequence ID" value="MUP42471.1"/>
    <property type="molecule type" value="Genomic_DNA"/>
</dbReference>
<keyword evidence="3" id="KW-1185">Reference proteome</keyword>
<keyword evidence="1" id="KW-1133">Transmembrane helix</keyword>
<dbReference type="OrthoDB" id="764986at2"/>
<organism evidence="2 3">
    <name type="scientific">Christiangramia aestuarii</name>
    <dbReference type="NCBI Taxonomy" id="1028746"/>
    <lineage>
        <taxon>Bacteria</taxon>
        <taxon>Pseudomonadati</taxon>
        <taxon>Bacteroidota</taxon>
        <taxon>Flavobacteriia</taxon>
        <taxon>Flavobacteriales</taxon>
        <taxon>Flavobacteriaceae</taxon>
        <taxon>Christiangramia</taxon>
    </lineage>
</organism>
<keyword evidence="1" id="KW-0812">Transmembrane</keyword>
<evidence type="ECO:0000256" key="1">
    <source>
        <dbReference type="SAM" id="Phobius"/>
    </source>
</evidence>
<proteinExistence type="predicted"/>
<name>A0A7K1LPA8_9FLAO</name>
<feature type="transmembrane region" description="Helical" evidence="1">
    <location>
        <begin position="123"/>
        <end position="139"/>
    </location>
</feature>